<dbReference type="SUPFAM" id="SSF53335">
    <property type="entry name" value="S-adenosyl-L-methionine-dependent methyltransferases"/>
    <property type="match status" value="1"/>
</dbReference>
<proteinExistence type="predicted"/>
<dbReference type="AlphaFoldDB" id="A0A2T4UIP2"/>
<reference evidence="1 2" key="1">
    <citation type="submission" date="2018-03" db="EMBL/GenBank/DDBJ databases">
        <title>Aquarubrobacter algicola gen. nov., sp. nov., a novel actinobacterium isolated from shallow eutrophic lake during the end of cyanobacterial harmful algal blooms.</title>
        <authorList>
            <person name="Chun S.J."/>
        </authorList>
    </citation>
    <scope>NUCLEOTIDE SEQUENCE [LARGE SCALE GENOMIC DNA]</scope>
    <source>
        <strain evidence="1 2">Seoho-28</strain>
    </source>
</reference>
<dbReference type="EMBL" id="PYYB01000001">
    <property type="protein sequence ID" value="PTL59110.1"/>
    <property type="molecule type" value="Genomic_DNA"/>
</dbReference>
<protein>
    <recommendedName>
        <fullName evidence="3">Class I SAM-dependent methyltransferase</fullName>
    </recommendedName>
</protein>
<evidence type="ECO:0000313" key="2">
    <source>
        <dbReference type="Proteomes" id="UP000240739"/>
    </source>
</evidence>
<evidence type="ECO:0000313" key="1">
    <source>
        <dbReference type="EMBL" id="PTL59110.1"/>
    </source>
</evidence>
<dbReference type="PANTHER" id="PTHR43861">
    <property type="entry name" value="TRANS-ACONITATE 2-METHYLTRANSFERASE-RELATED"/>
    <property type="match status" value="1"/>
</dbReference>
<dbReference type="Proteomes" id="UP000240739">
    <property type="component" value="Unassembled WGS sequence"/>
</dbReference>
<organism evidence="1 2">
    <name type="scientific">Paraconexibacter algicola</name>
    <dbReference type="NCBI Taxonomy" id="2133960"/>
    <lineage>
        <taxon>Bacteria</taxon>
        <taxon>Bacillati</taxon>
        <taxon>Actinomycetota</taxon>
        <taxon>Thermoleophilia</taxon>
        <taxon>Solirubrobacterales</taxon>
        <taxon>Paraconexibacteraceae</taxon>
        <taxon>Paraconexibacter</taxon>
    </lineage>
</organism>
<accession>A0A2T4UIP2</accession>
<dbReference type="Pfam" id="PF13489">
    <property type="entry name" value="Methyltransf_23"/>
    <property type="match status" value="1"/>
</dbReference>
<name>A0A2T4UIP2_9ACTN</name>
<dbReference type="OrthoDB" id="8564939at2"/>
<dbReference type="InterPro" id="IPR029063">
    <property type="entry name" value="SAM-dependent_MTases_sf"/>
</dbReference>
<dbReference type="Gene3D" id="3.40.50.150">
    <property type="entry name" value="Vaccinia Virus protein VP39"/>
    <property type="match status" value="1"/>
</dbReference>
<evidence type="ECO:0008006" key="3">
    <source>
        <dbReference type="Google" id="ProtNLM"/>
    </source>
</evidence>
<sequence length="233" mass="24717">MSSADYTAIYDPDVDFDARYTLATAARIVPHLGAGEHVLEAGAATGLMTAELVAAGARVTAIDRSVGYLERLHARGLPGVVTACRDLDADALPAGPFDHVVATNLLHELDDPAAFLRRAAAVLRPGGRVHVSVPNPTSLHRLVALEMGLLADLHELSARAEGLSTRRMLDHETLAAHARDAGLAVEDRTGVLCKPLPNALMEQLPAAVLDGLDAVSHRVPDLCAMTLMRLRRA</sequence>
<comment type="caution">
    <text evidence="1">The sequence shown here is derived from an EMBL/GenBank/DDBJ whole genome shotgun (WGS) entry which is preliminary data.</text>
</comment>
<gene>
    <name evidence="1" type="ORF">C7Y72_05335</name>
</gene>
<keyword evidence="2" id="KW-1185">Reference proteome</keyword>
<dbReference type="CDD" id="cd02440">
    <property type="entry name" value="AdoMet_MTases"/>
    <property type="match status" value="1"/>
</dbReference>
<dbReference type="RefSeq" id="WP_107567546.1">
    <property type="nucleotide sequence ID" value="NZ_PYYB01000001.1"/>
</dbReference>